<evidence type="ECO:0000259" key="3">
    <source>
        <dbReference type="PROSITE" id="PS50011"/>
    </source>
</evidence>
<feature type="domain" description="Protein kinase" evidence="3">
    <location>
        <begin position="1"/>
        <end position="193"/>
    </location>
</feature>
<dbReference type="Pfam" id="PF07714">
    <property type="entry name" value="PK_Tyr_Ser-Thr"/>
    <property type="match status" value="1"/>
</dbReference>
<reference evidence="4 5" key="1">
    <citation type="submission" date="2022-02" db="EMBL/GenBank/DDBJ databases">
        <title>Chromosome-level reference genomes for two strains of Caenorhabditis briggsae: an improved platform for comparative genomics.</title>
        <authorList>
            <person name="Stevens L."/>
            <person name="Andersen E.C."/>
        </authorList>
    </citation>
    <scope>NUCLEOTIDE SEQUENCE [LARGE SCALE GENOMIC DNA]</scope>
    <source>
        <strain evidence="4">QX1410_ONT</strain>
        <tissue evidence="4">Whole-organism</tissue>
    </source>
</reference>
<dbReference type="InterPro" id="IPR000719">
    <property type="entry name" value="Prot_kinase_dom"/>
</dbReference>
<dbReference type="EMBL" id="CP090895">
    <property type="protein sequence ID" value="ULT91652.1"/>
    <property type="molecule type" value="Genomic_DNA"/>
</dbReference>
<dbReference type="InterPro" id="IPR011009">
    <property type="entry name" value="Kinase-like_dom_sf"/>
</dbReference>
<dbReference type="PANTHER" id="PTHR24416:SF626">
    <property type="entry name" value="PROTEIN KINASE DOMAIN-CONTAINING PROTEIN-RELATED"/>
    <property type="match status" value="1"/>
</dbReference>
<dbReference type="GO" id="GO:0004672">
    <property type="term" value="F:protein kinase activity"/>
    <property type="evidence" value="ECO:0007669"/>
    <property type="project" value="InterPro"/>
</dbReference>
<dbReference type="GO" id="GO:0005524">
    <property type="term" value="F:ATP binding"/>
    <property type="evidence" value="ECO:0007669"/>
    <property type="project" value="InterPro"/>
</dbReference>
<keyword evidence="1" id="KW-0812">Transmembrane</keyword>
<dbReference type="PANTHER" id="PTHR24416">
    <property type="entry name" value="TYROSINE-PROTEIN KINASE RECEPTOR"/>
    <property type="match status" value="1"/>
</dbReference>
<proteinExistence type="predicted"/>
<name>A0AAE9D1G6_CAEBR</name>
<dbReference type="SUPFAM" id="SSF56112">
    <property type="entry name" value="Protein kinase-like (PK-like)"/>
    <property type="match status" value="1"/>
</dbReference>
<feature type="transmembrane region" description="Helical" evidence="1">
    <location>
        <begin position="51"/>
        <end position="72"/>
    </location>
</feature>
<evidence type="ECO:0000256" key="1">
    <source>
        <dbReference type="SAM" id="Phobius"/>
    </source>
</evidence>
<dbReference type="Proteomes" id="UP000827892">
    <property type="component" value="Chromosome V"/>
</dbReference>
<keyword evidence="2" id="KW-0732">Signal</keyword>
<keyword evidence="1" id="KW-1133">Transmembrane helix</keyword>
<feature type="chain" id="PRO_5042297968" description="Protein kinase domain-containing protein" evidence="2">
    <location>
        <begin position="19"/>
        <end position="193"/>
    </location>
</feature>
<protein>
    <recommendedName>
        <fullName evidence="3">Protein kinase domain-containing protein</fullName>
    </recommendedName>
</protein>
<sequence length="193" mass="21550">MVLSFLLILILIFSVSQGSPLPETQSSGLRKTVNTGVKFLGNLRELIDKKYFLVLFIFGVLVLVSVLAFLAWTRSLVGAVTYENLDGAMIITEYAENGSLFDYLRKIKSQSTFSDLLVYEGTLPQKTETFSKRPGVSNDLSCISTVDLVSFAYQIKNGMVYLASIPCVHRYLAIRNIFLVDDGTKKKELEVLD</sequence>
<dbReference type="InterPro" id="IPR050122">
    <property type="entry name" value="RTK"/>
</dbReference>
<keyword evidence="1" id="KW-0472">Membrane</keyword>
<evidence type="ECO:0000313" key="5">
    <source>
        <dbReference type="Proteomes" id="UP000827892"/>
    </source>
</evidence>
<evidence type="ECO:0000313" key="4">
    <source>
        <dbReference type="EMBL" id="ULT91652.1"/>
    </source>
</evidence>
<organism evidence="4 5">
    <name type="scientific">Caenorhabditis briggsae</name>
    <dbReference type="NCBI Taxonomy" id="6238"/>
    <lineage>
        <taxon>Eukaryota</taxon>
        <taxon>Metazoa</taxon>
        <taxon>Ecdysozoa</taxon>
        <taxon>Nematoda</taxon>
        <taxon>Chromadorea</taxon>
        <taxon>Rhabditida</taxon>
        <taxon>Rhabditina</taxon>
        <taxon>Rhabditomorpha</taxon>
        <taxon>Rhabditoidea</taxon>
        <taxon>Rhabditidae</taxon>
        <taxon>Peloderinae</taxon>
        <taxon>Caenorhabditis</taxon>
    </lineage>
</organism>
<evidence type="ECO:0000256" key="2">
    <source>
        <dbReference type="SAM" id="SignalP"/>
    </source>
</evidence>
<dbReference type="Gene3D" id="1.10.510.10">
    <property type="entry name" value="Transferase(Phosphotransferase) domain 1"/>
    <property type="match status" value="1"/>
</dbReference>
<accession>A0AAE9D1G6</accession>
<gene>
    <name evidence="4" type="ORF">L3Y34_009349</name>
</gene>
<dbReference type="PROSITE" id="PS50011">
    <property type="entry name" value="PROTEIN_KINASE_DOM"/>
    <property type="match status" value="1"/>
</dbReference>
<dbReference type="AlphaFoldDB" id="A0AAE9D1G6"/>
<feature type="signal peptide" evidence="2">
    <location>
        <begin position="1"/>
        <end position="18"/>
    </location>
</feature>
<dbReference type="InterPro" id="IPR001245">
    <property type="entry name" value="Ser-Thr/Tyr_kinase_cat_dom"/>
</dbReference>